<evidence type="ECO:0000313" key="2">
    <source>
        <dbReference type="Proteomes" id="UP000002654"/>
    </source>
</evidence>
<organism evidence="1 2">
    <name type="scientific">Thermoproteus tenax (strain ATCC 35583 / DSM 2078 / JCM 9277 / NBRC 100435 / Kra 1)</name>
    <dbReference type="NCBI Taxonomy" id="768679"/>
    <lineage>
        <taxon>Archaea</taxon>
        <taxon>Thermoproteota</taxon>
        <taxon>Thermoprotei</taxon>
        <taxon>Thermoproteales</taxon>
        <taxon>Thermoproteaceae</taxon>
        <taxon>Thermoproteus</taxon>
    </lineage>
</organism>
<reference evidence="1 2" key="1">
    <citation type="journal article" date="2011" name="PLoS ONE">
        <title>The complete genome sequence of Thermoproteus tenax: a physiologically versatile member of the Crenarchaeota.</title>
        <authorList>
            <person name="Siebers B."/>
            <person name="Zaparty M."/>
            <person name="Raddatz G."/>
            <person name="Tjaden B."/>
            <person name="Albers S.V."/>
            <person name="Bell S.D."/>
            <person name="Blombach F."/>
            <person name="Kletzin A."/>
            <person name="Kyrpides N."/>
            <person name="Lanz C."/>
            <person name="Plagens A."/>
            <person name="Rampp M."/>
            <person name="Rosinus A."/>
            <person name="von Jan M."/>
            <person name="Makarova K.S."/>
            <person name="Klenk H.P."/>
            <person name="Schuster S.C."/>
            <person name="Hensel R."/>
        </authorList>
    </citation>
    <scope>NUCLEOTIDE SEQUENCE [LARGE SCALE GENOMIC DNA]</scope>
    <source>
        <strain evidence="2">ATCC 35583 / DSM 2078 / JCM 9277 / NBRC 100435 / Kra 1</strain>
    </source>
</reference>
<sequence>MVLRWVFAGALSTASREGAYANIVLFPVLIFAGEDPFAVLLGFAIAPATKLSIEAMWLSHWGIRCSPPEDPGATAPQAGLSAGGGAPSPTLRLIYFSASGSGSGGL</sequence>
<dbReference type="HOGENOM" id="CLU_2217195_0_0_2"/>
<dbReference type="EMBL" id="FN869859">
    <property type="protein sequence ID" value="CCC81024.1"/>
    <property type="molecule type" value="Genomic_DNA"/>
</dbReference>
<protein>
    <submittedName>
        <fullName evidence="1">Uncharacterized protein</fullName>
    </submittedName>
</protein>
<dbReference type="KEGG" id="ttn:TTX_0349"/>
<dbReference type="AlphaFoldDB" id="G4RN80"/>
<evidence type="ECO:0000313" key="1">
    <source>
        <dbReference type="EMBL" id="CCC81024.1"/>
    </source>
</evidence>
<keyword evidence="2" id="KW-1185">Reference proteome</keyword>
<accession>G4RN80</accession>
<dbReference type="Proteomes" id="UP000002654">
    <property type="component" value="Chromosome"/>
</dbReference>
<dbReference type="PaxDb" id="768679-TTX_0349"/>
<name>G4RN80_THETK</name>
<dbReference type="eggNOG" id="arCOG07436">
    <property type="taxonomic scope" value="Archaea"/>
</dbReference>
<gene>
    <name evidence="1" type="ordered locus">TTX_0349</name>
</gene>
<proteinExistence type="predicted"/>